<keyword evidence="7" id="KW-1185">Reference proteome</keyword>
<feature type="compositionally biased region" description="Basic and acidic residues" evidence="3">
    <location>
        <begin position="259"/>
        <end position="284"/>
    </location>
</feature>
<dbReference type="Gene3D" id="1.25.40.10">
    <property type="entry name" value="Tetratricopeptide repeat domain"/>
    <property type="match status" value="1"/>
</dbReference>
<evidence type="ECO:0000313" key="6">
    <source>
        <dbReference type="Ensembl" id="ENSPKIP00000031268.1"/>
    </source>
</evidence>
<dbReference type="InterPro" id="IPR035979">
    <property type="entry name" value="RBD_domain_sf"/>
</dbReference>
<dbReference type="SUPFAM" id="SSF54928">
    <property type="entry name" value="RNA-binding domain, RBD"/>
    <property type="match status" value="1"/>
</dbReference>
<feature type="domain" description="UBA" evidence="4">
    <location>
        <begin position="410"/>
        <end position="437"/>
    </location>
</feature>
<dbReference type="Gene3D" id="3.30.70.330">
    <property type="match status" value="1"/>
</dbReference>
<dbReference type="CDD" id="cd00590">
    <property type="entry name" value="RRM_SF"/>
    <property type="match status" value="1"/>
</dbReference>
<reference evidence="6" key="1">
    <citation type="submission" date="2025-08" db="UniProtKB">
        <authorList>
            <consortium name="Ensembl"/>
        </authorList>
    </citation>
    <scope>IDENTIFICATION</scope>
</reference>
<dbReference type="AlphaFoldDB" id="A0A3B3SLP5"/>
<accession>A0A3B3SLP5</accession>
<dbReference type="PROSITE" id="PS50030">
    <property type="entry name" value="UBA"/>
    <property type="match status" value="1"/>
</dbReference>
<dbReference type="Gene3D" id="1.10.8.10">
    <property type="entry name" value="DNA helicase RuvA subunit, C-terminal domain"/>
    <property type="match status" value="1"/>
</dbReference>
<dbReference type="SUPFAM" id="SSF48452">
    <property type="entry name" value="TPR-like"/>
    <property type="match status" value="1"/>
</dbReference>
<dbReference type="Proteomes" id="UP000261540">
    <property type="component" value="Unplaced"/>
</dbReference>
<feature type="compositionally biased region" description="Basic residues" evidence="3">
    <location>
        <begin position="162"/>
        <end position="173"/>
    </location>
</feature>
<feature type="compositionally biased region" description="Acidic residues" evidence="3">
    <location>
        <begin position="228"/>
        <end position="242"/>
    </location>
</feature>
<dbReference type="SMART" id="SM00360">
    <property type="entry name" value="RRM"/>
    <property type="match status" value="1"/>
</dbReference>
<dbReference type="PANTHER" id="PTHR47678:SF1">
    <property type="entry name" value="TETRATRICOPEPTIDE REPEAT PROTEIN 31"/>
    <property type="match status" value="1"/>
</dbReference>
<reference evidence="6" key="2">
    <citation type="submission" date="2025-09" db="UniProtKB">
        <authorList>
            <consortium name="Ensembl"/>
        </authorList>
    </citation>
    <scope>IDENTIFICATION</scope>
</reference>
<evidence type="ECO:0000256" key="2">
    <source>
        <dbReference type="PROSITE-ProRule" id="PRU00339"/>
    </source>
</evidence>
<feature type="compositionally biased region" description="Basic and acidic residues" evidence="3">
    <location>
        <begin position="174"/>
        <end position="206"/>
    </location>
</feature>
<name>A0A3B3SLP5_9TELE</name>
<dbReference type="CDD" id="cd14270">
    <property type="entry name" value="UBA"/>
    <property type="match status" value="1"/>
</dbReference>
<dbReference type="OrthoDB" id="2017782at2759"/>
<dbReference type="GeneTree" id="ENSGT00940000161036"/>
<dbReference type="KEGG" id="pki:111853954"/>
<dbReference type="InterPro" id="IPR019734">
    <property type="entry name" value="TPR_rpt"/>
</dbReference>
<evidence type="ECO:0000259" key="5">
    <source>
        <dbReference type="PROSITE" id="PS50102"/>
    </source>
</evidence>
<dbReference type="GO" id="GO:0003723">
    <property type="term" value="F:RNA binding"/>
    <property type="evidence" value="ECO:0007669"/>
    <property type="project" value="UniProtKB-UniRule"/>
</dbReference>
<feature type="region of interest" description="Disordered" evidence="3">
    <location>
        <begin position="256"/>
        <end position="302"/>
    </location>
</feature>
<proteinExistence type="predicted"/>
<dbReference type="SMART" id="SM00028">
    <property type="entry name" value="TPR"/>
    <property type="match status" value="3"/>
</dbReference>
<dbReference type="PANTHER" id="PTHR47678">
    <property type="entry name" value="TETRATRICOPEPTIDE REPEAT PROTEIN 31"/>
    <property type="match status" value="1"/>
</dbReference>
<dbReference type="InterPro" id="IPR015940">
    <property type="entry name" value="UBA"/>
</dbReference>
<feature type="region of interest" description="Disordered" evidence="3">
    <location>
        <begin position="152"/>
        <end position="242"/>
    </location>
</feature>
<dbReference type="InterPro" id="IPR000504">
    <property type="entry name" value="RRM_dom"/>
</dbReference>
<dbReference type="PROSITE" id="PS50005">
    <property type="entry name" value="TPR"/>
    <property type="match status" value="1"/>
</dbReference>
<feature type="repeat" description="TPR" evidence="2">
    <location>
        <begin position="307"/>
        <end position="340"/>
    </location>
</feature>
<dbReference type="Pfam" id="PF00076">
    <property type="entry name" value="RRM_1"/>
    <property type="match status" value="1"/>
</dbReference>
<dbReference type="InterPro" id="IPR012677">
    <property type="entry name" value="Nucleotide-bd_a/b_plait_sf"/>
</dbReference>
<evidence type="ECO:0000256" key="1">
    <source>
        <dbReference type="PROSITE-ProRule" id="PRU00176"/>
    </source>
</evidence>
<sequence>MSYRGNFGPGPAMEHNYSQRRKNTNGGFIEQTTTDDTIRITEHLSGRAGMNHPRLHPLLDDYRMLMQTPYFLDPSPTFFDINGYYPDDDFTESDEDDGGKPYCGFSKNFLDRGGLKQTGLSQSRLFQRGLNVTAKENAKEEADRIAKELADEEQKCKDKAEKKRLKKMRQKERKRLEKLKDNEKDAKSSDAEECSKADAAESKPEDSPPNEPRGGDVSVPAQAREVANEVDNEEGDGSDLEELDMTSTFVSKAASIAQRKIDLKPKPEKREKKMPSSNPRKESQEWQSQGASQNEAPSDTEDMVAKSIQLANAANSLAGIGDYVQAVKYFTDAIKFNPKEYRLFGNRSFCYEKMQQYDKSLTDAEISLTMNPNWIKGFYRKGRALTGLKRYGEALLVFKEVLKQDSSSSDAAQELMKVQIMQLMEMGFSREQSTNALIIHGTVEKALEVLSSIPDIIKTCQPVEEEWVVNERKKASPVPKNVAVAKANSAAKMASSRGQGQVELFPVWVGNLSTSITESTLMGLFSSAGEIHNIKLLPNRRCAFVNYTKKESCDEAIRKLHAMAVEGIQLTVRYPDRIHSHLGGSKAAVTAGDILSPSGLKSTGECFLWRSKGCHLKNCIFKHVPEHRGIDRNKGKVPT</sequence>
<feature type="domain" description="RRM" evidence="5">
    <location>
        <begin position="505"/>
        <end position="577"/>
    </location>
</feature>
<protein>
    <submittedName>
        <fullName evidence="6">Uncharacterized LOC111853954</fullName>
    </submittedName>
</protein>
<dbReference type="STRING" id="1676925.ENSPKIP00000031268"/>
<evidence type="ECO:0000256" key="3">
    <source>
        <dbReference type="SAM" id="MobiDB-lite"/>
    </source>
</evidence>
<keyword evidence="1" id="KW-0694">RNA-binding</keyword>
<dbReference type="InterPro" id="IPR011990">
    <property type="entry name" value="TPR-like_helical_dom_sf"/>
</dbReference>
<evidence type="ECO:0000259" key="4">
    <source>
        <dbReference type="PROSITE" id="PS50030"/>
    </source>
</evidence>
<dbReference type="SUPFAM" id="SSF46934">
    <property type="entry name" value="UBA-like"/>
    <property type="match status" value="1"/>
</dbReference>
<feature type="compositionally biased region" description="Basic and acidic residues" evidence="3">
    <location>
        <begin position="152"/>
        <end position="161"/>
    </location>
</feature>
<keyword evidence="2" id="KW-0802">TPR repeat</keyword>
<dbReference type="Ensembl" id="ENSPKIT00000012110.1">
    <property type="protein sequence ID" value="ENSPKIP00000031268.1"/>
    <property type="gene ID" value="ENSPKIG00000011819.1"/>
</dbReference>
<feature type="region of interest" description="Disordered" evidence="3">
    <location>
        <begin position="1"/>
        <end position="29"/>
    </location>
</feature>
<dbReference type="PROSITE" id="PS50102">
    <property type="entry name" value="RRM"/>
    <property type="match status" value="1"/>
</dbReference>
<feature type="compositionally biased region" description="Polar residues" evidence="3">
    <location>
        <begin position="285"/>
        <end position="297"/>
    </location>
</feature>
<organism evidence="6 7">
    <name type="scientific">Paramormyrops kingsleyae</name>
    <dbReference type="NCBI Taxonomy" id="1676925"/>
    <lineage>
        <taxon>Eukaryota</taxon>
        <taxon>Metazoa</taxon>
        <taxon>Chordata</taxon>
        <taxon>Craniata</taxon>
        <taxon>Vertebrata</taxon>
        <taxon>Euteleostomi</taxon>
        <taxon>Actinopterygii</taxon>
        <taxon>Neopterygii</taxon>
        <taxon>Teleostei</taxon>
        <taxon>Osteoglossocephala</taxon>
        <taxon>Osteoglossomorpha</taxon>
        <taxon>Osteoglossiformes</taxon>
        <taxon>Mormyridae</taxon>
        <taxon>Paramormyrops</taxon>
    </lineage>
</organism>
<evidence type="ECO:0000313" key="7">
    <source>
        <dbReference type="Proteomes" id="UP000261540"/>
    </source>
</evidence>
<dbReference type="InterPro" id="IPR009060">
    <property type="entry name" value="UBA-like_sf"/>
</dbReference>